<gene>
    <name evidence="1" type="ORF">IE53DRAFT_241257</name>
</gene>
<organism evidence="1 2">
    <name type="scientific">Violaceomyces palustris</name>
    <dbReference type="NCBI Taxonomy" id="1673888"/>
    <lineage>
        <taxon>Eukaryota</taxon>
        <taxon>Fungi</taxon>
        <taxon>Dikarya</taxon>
        <taxon>Basidiomycota</taxon>
        <taxon>Ustilaginomycotina</taxon>
        <taxon>Ustilaginomycetes</taxon>
        <taxon>Violaceomycetales</taxon>
        <taxon>Violaceomycetaceae</taxon>
        <taxon>Violaceomyces</taxon>
    </lineage>
</organism>
<proteinExistence type="predicted"/>
<dbReference type="EMBL" id="KZ820385">
    <property type="protein sequence ID" value="PWN47612.1"/>
    <property type="molecule type" value="Genomic_DNA"/>
</dbReference>
<evidence type="ECO:0000313" key="1">
    <source>
        <dbReference type="EMBL" id="PWN47612.1"/>
    </source>
</evidence>
<dbReference type="Proteomes" id="UP000245626">
    <property type="component" value="Unassembled WGS sequence"/>
</dbReference>
<reference evidence="1 2" key="1">
    <citation type="journal article" date="2018" name="Mol. Biol. Evol.">
        <title>Broad Genomic Sampling Reveals a Smut Pathogenic Ancestry of the Fungal Clade Ustilaginomycotina.</title>
        <authorList>
            <person name="Kijpornyongpan T."/>
            <person name="Mondo S.J."/>
            <person name="Barry K."/>
            <person name="Sandor L."/>
            <person name="Lee J."/>
            <person name="Lipzen A."/>
            <person name="Pangilinan J."/>
            <person name="LaButti K."/>
            <person name="Hainaut M."/>
            <person name="Henrissat B."/>
            <person name="Grigoriev I.V."/>
            <person name="Spatafora J.W."/>
            <person name="Aime M.C."/>
        </authorList>
    </citation>
    <scope>NUCLEOTIDE SEQUENCE [LARGE SCALE GENOMIC DNA]</scope>
    <source>
        <strain evidence="1 2">SA 807</strain>
    </source>
</reference>
<name>A0ACD0NP56_9BASI</name>
<accession>A0ACD0NP56</accession>
<keyword evidence="2" id="KW-1185">Reference proteome</keyword>
<protein>
    <submittedName>
        <fullName evidence="1">Uncharacterized protein</fullName>
    </submittedName>
</protein>
<sequence>MSRARFGTRATWNGTLESKEGKEGGHPPCAPPSAPFPPLKEGQEEEECAGRQSTFFLPCIPFCLFHQVRVSTRWFALPYHERDPSQMRRSSIRAPTPNHSFTCPRTLTGWCQPQHPSSLVAIRGDAVSKGWKGAQGWLASAVKGSGEWVDLARTHCVHPARSEKQSESVACMYAQPPSKPLLSRRQSLPRPPSGGAVLGNKLDPPFPSPLPHLISANEGRGFGFPLLSLFSHFRPEERGGWMVQDGFALFLGRRGSTLGTRAPPGGASRSHLPGLRRRKQVGILVGISFIRSFPFSEQEGRKAGSMMGTVHTINILW</sequence>
<evidence type="ECO:0000313" key="2">
    <source>
        <dbReference type="Proteomes" id="UP000245626"/>
    </source>
</evidence>